<feature type="signal peptide" evidence="1">
    <location>
        <begin position="1"/>
        <end position="21"/>
    </location>
</feature>
<dbReference type="SUPFAM" id="SSF52833">
    <property type="entry name" value="Thioredoxin-like"/>
    <property type="match status" value="1"/>
</dbReference>
<dbReference type="InterPro" id="IPR036249">
    <property type="entry name" value="Thioredoxin-like_sf"/>
</dbReference>
<evidence type="ECO:0000313" key="2">
    <source>
        <dbReference type="EMBL" id="AWI50331.1"/>
    </source>
</evidence>
<accession>A0A2U8FH74</accession>
<keyword evidence="3" id="KW-1185">Reference proteome</keyword>
<dbReference type="PANTHER" id="PTHR35891:SF2">
    <property type="entry name" value="THIOL:DISULFIDE INTERCHANGE PROTEIN DSBA"/>
    <property type="match status" value="1"/>
</dbReference>
<dbReference type="AlphaFoldDB" id="A0A2U8FH74"/>
<reference evidence="3" key="1">
    <citation type="submission" date="2018-05" db="EMBL/GenBank/DDBJ databases">
        <title>Complete genome sequence of Actinobacillus porcitonsillarum reference strain 9953L55 (CCUG 46996).</title>
        <authorList>
            <person name="Dona V."/>
            <person name="Perreten V."/>
        </authorList>
    </citation>
    <scope>NUCLEOTIDE SEQUENCE [LARGE SCALE GENOMIC DNA]</scope>
    <source>
        <strain evidence="3">9953L55</strain>
    </source>
</reference>
<sequence>MTLRSLFYGLFGLWLSTAALADTATSPKEVTSNLQNSTEKEPLFKDGKGFYTYKKPLNITLPKDGKVLIQYFYQYGCEVCSHGLDYLKLYAERNKDKVILQYSPSFAKGNAFTGKMHATFSEYGRPELSELYLFDSLDRKDKESLTENNEAIQRWLKRNGIDIAKFYQLFTSAQVEKRMEQDLSVYRQYEPPPFTPIAVLNGHYVLLKNTLYNDDYTYAVLDFLVEKLQQEK</sequence>
<dbReference type="PANTHER" id="PTHR35891">
    <property type="entry name" value="THIOL:DISULFIDE INTERCHANGE PROTEIN DSBA"/>
    <property type="match status" value="1"/>
</dbReference>
<proteinExistence type="predicted"/>
<keyword evidence="1" id="KW-0732">Signal</keyword>
<dbReference type="EMBL" id="CP029206">
    <property type="protein sequence ID" value="AWI50331.1"/>
    <property type="molecule type" value="Genomic_DNA"/>
</dbReference>
<dbReference type="KEGG" id="apor:DDU33_01915"/>
<evidence type="ECO:0000256" key="1">
    <source>
        <dbReference type="SAM" id="SignalP"/>
    </source>
</evidence>
<dbReference type="Gene3D" id="3.40.30.10">
    <property type="entry name" value="Glutaredoxin"/>
    <property type="match status" value="1"/>
</dbReference>
<gene>
    <name evidence="2" type="ORF">DDU33_01915</name>
</gene>
<dbReference type="InterPro" id="IPR050824">
    <property type="entry name" value="Thiol_disulfide_DsbA"/>
</dbReference>
<organism evidence="2 3">
    <name type="scientific">Actinobacillus porcitonsillarum</name>
    <dbReference type="NCBI Taxonomy" id="189834"/>
    <lineage>
        <taxon>Bacteria</taxon>
        <taxon>Pseudomonadati</taxon>
        <taxon>Pseudomonadota</taxon>
        <taxon>Gammaproteobacteria</taxon>
        <taxon>Pasteurellales</taxon>
        <taxon>Pasteurellaceae</taxon>
        <taxon>Actinobacillus</taxon>
    </lineage>
</organism>
<evidence type="ECO:0000313" key="3">
    <source>
        <dbReference type="Proteomes" id="UP000244920"/>
    </source>
</evidence>
<protein>
    <submittedName>
        <fullName evidence="2">Thiol disulfide oxidoreductase</fullName>
    </submittedName>
</protein>
<dbReference type="Proteomes" id="UP000244920">
    <property type="component" value="Chromosome"/>
</dbReference>
<dbReference type="RefSeq" id="WP_108922812.1">
    <property type="nucleotide sequence ID" value="NZ_CP029206.1"/>
</dbReference>
<feature type="chain" id="PRO_5015896310" evidence="1">
    <location>
        <begin position="22"/>
        <end position="232"/>
    </location>
</feature>
<name>A0A2U8FH74_9PAST</name>